<sequence length="673" mass="69051">MRLRHIAVAATALGSVIAAGSPVQARTATDQAVPATPRTVLQGSHPDYATSRQDLGAVPAAQTLTARVYLGSRAPVALTAFLQSVTTPGSPDYRHFLSPAQYQQRFGLTAAQRRSAVRWLTSSGLRVTADTLHYLQVSGPEAAMDRALGTSIHRYGTAWGPLQAPVQDASVPAAVSADVVAVDGLSAPAAANPASAPATPASPAPASTPTPTTAPTTAPTPTPGDDPVCSTYLGQQQATTLPPAYGRTVPYATCPYTPAQLRKAYSVGTPGATGRGRTIAIVDAYGSATMPADADQFAVGTGDRPFRPGQYRQQVDPAGWNVSSNCAPPASWAGEQALDIEMAHGYAPDASVLYVGADSCLDSDLMAAEASVIDSRSADLISNSWAEIIHSQPGHLTPGLVAAWNMLFQQAAAEGIGVYFAAGDCGDSSPSAAQTALNCDPQTTQAQADFPSGSPWVTSVGGTTLATDSRGGYAWETSMGDSLSIRPDGTGAWAPIPGVFTYGGGGGPSDFPQPWYQRTRVPAALAGSGATAHRITPDVSLEGDSALPVLVGYTVDGTFGTVGYGGTSAATPGFAAVQADAEQETGHSFGFANPLLYSLDRAGVFHDVTEHPAAAGPGPLTAVRDMGAAAGDLRYILYTLGQDYGLPAAPGYDEATGLGSPDAAYLRWFRTHG</sequence>
<dbReference type="CDD" id="cd04056">
    <property type="entry name" value="Peptidases_S53"/>
    <property type="match status" value="1"/>
</dbReference>
<keyword evidence="4 11" id="KW-0378">Hydrolase</keyword>
<keyword evidence="6" id="KW-0106">Calcium</keyword>
<dbReference type="SMART" id="SM00944">
    <property type="entry name" value="Pro-kuma_activ"/>
    <property type="match status" value="1"/>
</dbReference>
<evidence type="ECO:0000256" key="4">
    <source>
        <dbReference type="ARBA" id="ARBA00022801"/>
    </source>
</evidence>
<evidence type="ECO:0000256" key="5">
    <source>
        <dbReference type="ARBA" id="ARBA00022825"/>
    </source>
</evidence>
<evidence type="ECO:0000256" key="1">
    <source>
        <dbReference type="ARBA" id="ARBA00001913"/>
    </source>
</evidence>
<evidence type="ECO:0000256" key="6">
    <source>
        <dbReference type="ARBA" id="ARBA00022837"/>
    </source>
</evidence>
<evidence type="ECO:0000256" key="8">
    <source>
        <dbReference type="SAM" id="MobiDB-lite"/>
    </source>
</evidence>
<dbReference type="InterPro" id="IPR050819">
    <property type="entry name" value="Tripeptidyl-peptidase_I"/>
</dbReference>
<feature type="signal peptide" evidence="9">
    <location>
        <begin position="1"/>
        <end position="25"/>
    </location>
</feature>
<feature type="chain" id="PRO_5045966045" evidence="9">
    <location>
        <begin position="26"/>
        <end position="673"/>
    </location>
</feature>
<dbReference type="RefSeq" id="WP_380568230.1">
    <property type="nucleotide sequence ID" value="NZ_JBEUKS010000015.1"/>
</dbReference>
<dbReference type="SUPFAM" id="SSF52743">
    <property type="entry name" value="Subtilisin-like"/>
    <property type="match status" value="1"/>
</dbReference>
<name>A0ABV6XY66_9ACTN</name>
<evidence type="ECO:0000313" key="12">
    <source>
        <dbReference type="Proteomes" id="UP001592581"/>
    </source>
</evidence>
<dbReference type="InterPro" id="IPR015366">
    <property type="entry name" value="S53_propep"/>
</dbReference>
<dbReference type="Pfam" id="PF09286">
    <property type="entry name" value="Pro-kuma_activ"/>
    <property type="match status" value="1"/>
</dbReference>
<dbReference type="EC" id="3.4.-.-" evidence="11"/>
<evidence type="ECO:0000256" key="7">
    <source>
        <dbReference type="ARBA" id="ARBA00023145"/>
    </source>
</evidence>
<keyword evidence="3" id="KW-0479">Metal-binding</keyword>
<evidence type="ECO:0000313" key="11">
    <source>
        <dbReference type="EMBL" id="MFC1443180.1"/>
    </source>
</evidence>
<dbReference type="Proteomes" id="UP001592581">
    <property type="component" value="Unassembled WGS sequence"/>
</dbReference>
<dbReference type="PANTHER" id="PTHR14218">
    <property type="entry name" value="PROTEASE S8 TRIPEPTIDYL PEPTIDASE I CLN2"/>
    <property type="match status" value="1"/>
</dbReference>
<dbReference type="CDD" id="cd11377">
    <property type="entry name" value="Pro-peptidase_S53"/>
    <property type="match status" value="1"/>
</dbReference>
<evidence type="ECO:0000256" key="3">
    <source>
        <dbReference type="ARBA" id="ARBA00022723"/>
    </source>
</evidence>
<keyword evidence="9" id="KW-0732">Signal</keyword>
<keyword evidence="5" id="KW-0720">Serine protease</keyword>
<gene>
    <name evidence="11" type="ORF">ABUW04_33580</name>
</gene>
<evidence type="ECO:0000256" key="2">
    <source>
        <dbReference type="ARBA" id="ARBA00022670"/>
    </source>
</evidence>
<dbReference type="PANTHER" id="PTHR14218:SF15">
    <property type="entry name" value="TRIPEPTIDYL-PEPTIDASE 1"/>
    <property type="match status" value="1"/>
</dbReference>
<dbReference type="EMBL" id="JBEUKS010000015">
    <property type="protein sequence ID" value="MFC1443180.1"/>
    <property type="molecule type" value="Genomic_DNA"/>
</dbReference>
<proteinExistence type="predicted"/>
<dbReference type="InterPro" id="IPR030400">
    <property type="entry name" value="Sedolisin_dom"/>
</dbReference>
<keyword evidence="2" id="KW-0645">Protease</keyword>
<evidence type="ECO:0000256" key="9">
    <source>
        <dbReference type="SAM" id="SignalP"/>
    </source>
</evidence>
<feature type="compositionally biased region" description="Low complexity" evidence="8">
    <location>
        <begin position="189"/>
        <end position="199"/>
    </location>
</feature>
<keyword evidence="7" id="KW-0865">Zymogen</keyword>
<comment type="cofactor">
    <cofactor evidence="1">
        <name>Ca(2+)</name>
        <dbReference type="ChEBI" id="CHEBI:29108"/>
    </cofactor>
</comment>
<organism evidence="11 12">
    <name type="scientific">Streptacidiphilus jeojiensis</name>
    <dbReference type="NCBI Taxonomy" id="3229225"/>
    <lineage>
        <taxon>Bacteria</taxon>
        <taxon>Bacillati</taxon>
        <taxon>Actinomycetota</taxon>
        <taxon>Actinomycetes</taxon>
        <taxon>Kitasatosporales</taxon>
        <taxon>Streptomycetaceae</taxon>
        <taxon>Streptacidiphilus</taxon>
    </lineage>
</organism>
<dbReference type="GO" id="GO:0016787">
    <property type="term" value="F:hydrolase activity"/>
    <property type="evidence" value="ECO:0007669"/>
    <property type="project" value="UniProtKB-KW"/>
</dbReference>
<dbReference type="Gene3D" id="3.40.50.200">
    <property type="entry name" value="Peptidase S8/S53 domain"/>
    <property type="match status" value="1"/>
</dbReference>
<reference evidence="11 12" key="1">
    <citation type="submission" date="2024-06" db="EMBL/GenBank/DDBJ databases">
        <authorList>
            <person name="Lee S.D."/>
        </authorList>
    </citation>
    <scope>NUCLEOTIDE SEQUENCE [LARGE SCALE GENOMIC DNA]</scope>
    <source>
        <strain evidence="11 12">N1-10</strain>
    </source>
</reference>
<dbReference type="PROSITE" id="PS51695">
    <property type="entry name" value="SEDOLISIN"/>
    <property type="match status" value="1"/>
</dbReference>
<protein>
    <submittedName>
        <fullName evidence="11">S53 family peptidase</fullName>
        <ecNumber evidence="11">3.4.-.-</ecNumber>
    </submittedName>
</protein>
<feature type="region of interest" description="Disordered" evidence="8">
    <location>
        <begin position="189"/>
        <end position="228"/>
    </location>
</feature>
<keyword evidence="12" id="KW-1185">Reference proteome</keyword>
<feature type="domain" description="Peptidase S53" evidence="10">
    <location>
        <begin position="255"/>
        <end position="673"/>
    </location>
</feature>
<dbReference type="InterPro" id="IPR036852">
    <property type="entry name" value="Peptidase_S8/S53_dom_sf"/>
</dbReference>
<accession>A0ABV6XY66</accession>
<dbReference type="SUPFAM" id="SSF54897">
    <property type="entry name" value="Protease propeptides/inhibitors"/>
    <property type="match status" value="1"/>
</dbReference>
<evidence type="ECO:0000259" key="10">
    <source>
        <dbReference type="PROSITE" id="PS51695"/>
    </source>
</evidence>
<comment type="caution">
    <text evidence="11">The sequence shown here is derived from an EMBL/GenBank/DDBJ whole genome shotgun (WGS) entry which is preliminary data.</text>
</comment>